<dbReference type="InterPro" id="IPR036259">
    <property type="entry name" value="MFS_trans_sf"/>
</dbReference>
<keyword evidence="3 6" id="KW-1133">Transmembrane helix</keyword>
<dbReference type="AlphaFoldDB" id="A0A8J3L157"/>
<comment type="caution">
    <text evidence="8">The sequence shown here is derived from an EMBL/GenBank/DDBJ whole genome shotgun (WGS) entry which is preliminary data.</text>
</comment>
<dbReference type="GO" id="GO:0005886">
    <property type="term" value="C:plasma membrane"/>
    <property type="evidence" value="ECO:0007669"/>
    <property type="project" value="UniProtKB-SubCell"/>
</dbReference>
<accession>A0A8J3L157</accession>
<feature type="transmembrane region" description="Helical" evidence="6">
    <location>
        <begin position="297"/>
        <end position="323"/>
    </location>
</feature>
<name>A0A8J3L157_9ACTN</name>
<evidence type="ECO:0000313" key="9">
    <source>
        <dbReference type="Proteomes" id="UP000630887"/>
    </source>
</evidence>
<feature type="transmembrane region" description="Helical" evidence="6">
    <location>
        <begin position="165"/>
        <end position="185"/>
    </location>
</feature>
<proteinExistence type="predicted"/>
<feature type="transmembrane region" description="Helical" evidence="6">
    <location>
        <begin position="79"/>
        <end position="97"/>
    </location>
</feature>
<reference evidence="8 9" key="1">
    <citation type="submission" date="2021-01" db="EMBL/GenBank/DDBJ databases">
        <title>Whole genome shotgun sequence of Catellatospora coxensis NBRC 107359.</title>
        <authorList>
            <person name="Komaki H."/>
            <person name="Tamura T."/>
        </authorList>
    </citation>
    <scope>NUCLEOTIDE SEQUENCE [LARGE SCALE GENOMIC DNA]</scope>
    <source>
        <strain evidence="8 9">NBRC 107359</strain>
    </source>
</reference>
<feature type="transmembrane region" description="Helical" evidence="6">
    <location>
        <begin position="197"/>
        <end position="215"/>
    </location>
</feature>
<dbReference type="InterPro" id="IPR011701">
    <property type="entry name" value="MFS"/>
</dbReference>
<feature type="domain" description="Major facilitator superfamily (MFS) profile" evidence="7">
    <location>
        <begin position="12"/>
        <end position="459"/>
    </location>
</feature>
<dbReference type="Proteomes" id="UP000630887">
    <property type="component" value="Unassembled WGS sequence"/>
</dbReference>
<evidence type="ECO:0000256" key="3">
    <source>
        <dbReference type="ARBA" id="ARBA00022989"/>
    </source>
</evidence>
<keyword evidence="4 6" id="KW-0472">Membrane</keyword>
<dbReference type="Pfam" id="PF07690">
    <property type="entry name" value="MFS_1"/>
    <property type="match status" value="1"/>
</dbReference>
<feature type="transmembrane region" description="Helical" evidence="6">
    <location>
        <begin position="335"/>
        <end position="353"/>
    </location>
</feature>
<evidence type="ECO:0000256" key="4">
    <source>
        <dbReference type="ARBA" id="ARBA00023136"/>
    </source>
</evidence>
<gene>
    <name evidence="8" type="ORF">Cco03nite_72800</name>
</gene>
<sequence>MATSPARSTTVTFSLLALAAISLSMLQSLVSPVLPVIQHDLATTQSAVSWVLISWLLAAAVATPILGRLGDLAGKQHSLVIVLIAIAVGNVVAALAPNLGVLIAGRVIQGLGGAVFPLAFGILRDEFEPRRVPSAIGALSGVIAVGSGLGTVLAGPITEALGWRWLFWIPAIVVTATAILCRLFIPESPVRSGGRINLTAAALLATWLLALLLPVSQGRVWGWAAPATLALFVVAAVSFTLWVLVETRTANPLIDMRMMRQPLMLTTNTVALLFGGAMIAAFTFLPQFLETPASAGYGFGASVTTAGLLILPMLVAMAAGGLVSGPIHRTVGFKAQLVTGSALISVACAGFGLLNTAPWQLATGGAVFGLGLGIAYAALTSLIVQGADPAQTGIATGMNTNIRTIGGSIGIAVVAAIVTSHTQPSGLPTAVGYTTGFLVLAAVAAAAVVVALLVPATRPAPPAAGPGQHTAEDRFQEFTLPAPVREEDSRPVPGLALASAARPGRHRAPRS</sequence>
<dbReference type="InterPro" id="IPR020846">
    <property type="entry name" value="MFS_dom"/>
</dbReference>
<feature type="transmembrane region" description="Helical" evidence="6">
    <location>
        <begin position="359"/>
        <end position="379"/>
    </location>
</feature>
<evidence type="ECO:0000256" key="1">
    <source>
        <dbReference type="ARBA" id="ARBA00004651"/>
    </source>
</evidence>
<feature type="transmembrane region" description="Helical" evidence="6">
    <location>
        <begin position="400"/>
        <end position="418"/>
    </location>
</feature>
<dbReference type="PRINTS" id="PR01035">
    <property type="entry name" value="TCRTETA"/>
</dbReference>
<dbReference type="Gene3D" id="1.20.1250.20">
    <property type="entry name" value="MFS general substrate transporter like domains"/>
    <property type="match status" value="2"/>
</dbReference>
<keyword evidence="2 6" id="KW-0812">Transmembrane</keyword>
<evidence type="ECO:0000256" key="2">
    <source>
        <dbReference type="ARBA" id="ARBA00022692"/>
    </source>
</evidence>
<feature type="transmembrane region" description="Helical" evidence="6">
    <location>
        <begin position="135"/>
        <end position="153"/>
    </location>
</feature>
<evidence type="ECO:0000256" key="6">
    <source>
        <dbReference type="SAM" id="Phobius"/>
    </source>
</evidence>
<dbReference type="EMBL" id="BONI01000093">
    <property type="protein sequence ID" value="GIG10580.1"/>
    <property type="molecule type" value="Genomic_DNA"/>
</dbReference>
<feature type="region of interest" description="Disordered" evidence="5">
    <location>
        <begin position="460"/>
        <end position="511"/>
    </location>
</feature>
<dbReference type="SUPFAM" id="SSF103473">
    <property type="entry name" value="MFS general substrate transporter"/>
    <property type="match status" value="1"/>
</dbReference>
<feature type="transmembrane region" description="Helical" evidence="6">
    <location>
        <begin position="50"/>
        <end position="67"/>
    </location>
</feature>
<dbReference type="CDD" id="cd17504">
    <property type="entry name" value="MFS_MMR_MDR_like"/>
    <property type="match status" value="1"/>
</dbReference>
<feature type="transmembrane region" description="Helical" evidence="6">
    <location>
        <begin position="221"/>
        <end position="245"/>
    </location>
</feature>
<evidence type="ECO:0000256" key="5">
    <source>
        <dbReference type="SAM" id="MobiDB-lite"/>
    </source>
</evidence>
<feature type="transmembrane region" description="Helical" evidence="6">
    <location>
        <begin position="430"/>
        <end position="454"/>
    </location>
</feature>
<dbReference type="GO" id="GO:0022857">
    <property type="term" value="F:transmembrane transporter activity"/>
    <property type="evidence" value="ECO:0007669"/>
    <property type="project" value="InterPro"/>
</dbReference>
<comment type="subcellular location">
    <subcellularLocation>
        <location evidence="1">Cell membrane</location>
        <topology evidence="1">Multi-pass membrane protein</topology>
    </subcellularLocation>
</comment>
<organism evidence="8 9">
    <name type="scientific">Catellatospora coxensis</name>
    <dbReference type="NCBI Taxonomy" id="310354"/>
    <lineage>
        <taxon>Bacteria</taxon>
        <taxon>Bacillati</taxon>
        <taxon>Actinomycetota</taxon>
        <taxon>Actinomycetes</taxon>
        <taxon>Micromonosporales</taxon>
        <taxon>Micromonosporaceae</taxon>
        <taxon>Catellatospora</taxon>
    </lineage>
</organism>
<dbReference type="InterPro" id="IPR001958">
    <property type="entry name" value="Tet-R_TetA/multi-R_MdtG-like"/>
</dbReference>
<dbReference type="PANTHER" id="PTHR23501:SF197">
    <property type="entry name" value="COMD"/>
    <property type="match status" value="1"/>
</dbReference>
<dbReference type="PANTHER" id="PTHR23501">
    <property type="entry name" value="MAJOR FACILITATOR SUPERFAMILY"/>
    <property type="match status" value="1"/>
</dbReference>
<evidence type="ECO:0000259" key="7">
    <source>
        <dbReference type="PROSITE" id="PS50850"/>
    </source>
</evidence>
<feature type="transmembrane region" description="Helical" evidence="6">
    <location>
        <begin position="265"/>
        <end position="285"/>
    </location>
</feature>
<feature type="transmembrane region" description="Helical" evidence="6">
    <location>
        <begin position="103"/>
        <end position="123"/>
    </location>
</feature>
<keyword evidence="9" id="KW-1185">Reference proteome</keyword>
<dbReference type="RefSeq" id="WP_239167946.1">
    <property type="nucleotide sequence ID" value="NZ_BAAALC010000052.1"/>
</dbReference>
<dbReference type="PROSITE" id="PS50850">
    <property type="entry name" value="MFS"/>
    <property type="match status" value="1"/>
</dbReference>
<protein>
    <submittedName>
        <fullName evidence="8">MFS transporter</fullName>
    </submittedName>
</protein>
<evidence type="ECO:0000313" key="8">
    <source>
        <dbReference type="EMBL" id="GIG10580.1"/>
    </source>
</evidence>